<evidence type="ECO:0000256" key="4">
    <source>
        <dbReference type="PIRNR" id="PIRNR005690"/>
    </source>
</evidence>
<dbReference type="GO" id="GO:0009847">
    <property type="term" value="P:spore germination"/>
    <property type="evidence" value="ECO:0007669"/>
    <property type="project" value="UniProtKB-UniRule"/>
</dbReference>
<accession>A0A942SVI0</accession>
<comment type="similarity">
    <text evidence="2 4">Belongs to the GerABKA family.</text>
</comment>
<feature type="transmembrane region" description="Helical" evidence="6">
    <location>
        <begin position="279"/>
        <end position="300"/>
    </location>
</feature>
<protein>
    <submittedName>
        <fullName evidence="7">Spore germination protein</fullName>
    </submittedName>
</protein>
<organism evidence="7">
    <name type="scientific">Neobacillus citreus</name>
    <dbReference type="NCBI Taxonomy" id="2833578"/>
    <lineage>
        <taxon>Bacteria</taxon>
        <taxon>Bacillati</taxon>
        <taxon>Bacillota</taxon>
        <taxon>Bacilli</taxon>
        <taxon>Bacillales</taxon>
        <taxon>Bacillaceae</taxon>
        <taxon>Neobacillus</taxon>
    </lineage>
</organism>
<proteinExistence type="inferred from homology"/>
<feature type="compositionally biased region" description="Basic residues" evidence="5">
    <location>
        <begin position="1"/>
        <end position="24"/>
    </location>
</feature>
<dbReference type="Pfam" id="PF03323">
    <property type="entry name" value="GerA"/>
    <property type="match status" value="1"/>
</dbReference>
<dbReference type="InterPro" id="IPR004995">
    <property type="entry name" value="Spore_Ger"/>
</dbReference>
<dbReference type="PIRSF" id="PIRSF005690">
    <property type="entry name" value="GerBA"/>
    <property type="match status" value="1"/>
</dbReference>
<dbReference type="GO" id="GO:0005886">
    <property type="term" value="C:plasma membrane"/>
    <property type="evidence" value="ECO:0007669"/>
    <property type="project" value="UniProtKB-SubCell"/>
</dbReference>
<keyword evidence="6" id="KW-1133">Transmembrane helix</keyword>
<evidence type="ECO:0000256" key="5">
    <source>
        <dbReference type="SAM" id="MobiDB-lite"/>
    </source>
</evidence>
<gene>
    <name evidence="7" type="ORF">KHB02_04075</name>
</gene>
<feature type="transmembrane region" description="Helical" evidence="6">
    <location>
        <begin position="312"/>
        <end position="337"/>
    </location>
</feature>
<comment type="caution">
    <text evidence="7">The sequence shown here is derived from an EMBL/GenBank/DDBJ whole genome shotgun (WGS) entry which is preliminary data.</text>
</comment>
<dbReference type="EMBL" id="JAGYPE010000001">
    <property type="protein sequence ID" value="MBS4180568.1"/>
    <property type="molecule type" value="Genomic_DNA"/>
</dbReference>
<feature type="region of interest" description="Disordered" evidence="5">
    <location>
        <begin position="1"/>
        <end position="36"/>
    </location>
</feature>
<feature type="transmembrane region" description="Helical" evidence="6">
    <location>
        <begin position="408"/>
        <end position="429"/>
    </location>
</feature>
<dbReference type="PANTHER" id="PTHR22550:SF5">
    <property type="entry name" value="LEUCINE ZIPPER PROTEIN 4"/>
    <property type="match status" value="1"/>
</dbReference>
<comment type="subcellular location">
    <subcellularLocation>
        <location evidence="4">Cell membrane</location>
    </subcellularLocation>
    <subcellularLocation>
        <location evidence="1">Membrane</location>
        <topology evidence="1">Multi-pass membrane protein</topology>
    </subcellularLocation>
</comment>
<evidence type="ECO:0000256" key="3">
    <source>
        <dbReference type="ARBA" id="ARBA00023136"/>
    </source>
</evidence>
<evidence type="ECO:0000256" key="1">
    <source>
        <dbReference type="ARBA" id="ARBA00004141"/>
    </source>
</evidence>
<keyword evidence="3 4" id="KW-0472">Membrane</keyword>
<sequence>MVLKYPRPKLSTRRTPMKKLKKLKSSKEKSLSSDETHKEIQADLKDNIEILKELFQDCTDVVFRPLIAGNVHACLLFVDGFVDTKSIELHGLKQLIEEHEVNRITAEFLTERVISISSVSETIKLDEVVSNVLKANTVLLVDGLTKAIIFDAKGGARRGVSEPTTESAVRGPREGFTEILRVNTALVRHKIRSNRLKILSKDVGEETQTNLAILYVEGLAPPELVEEVLSRIERIKIDGILESGYIEEFIEDSAWSMFPQIQNTERPDTVAANLLEGRIAIIVDGTPFVLILPATFWQFFQSSEDYYDRFHIFIFLRLLRISFVFIAITLPGIYVAVTTYHQEMIPTSLLLSIAASREAIPFPMFVEALIMELAFEALREAGIRLPQIVGQAVGILGALVIGQAAVEAGIVSAPTVIMIALTGIASFTIPRYNMSISVRMLRFPLMILGGMFGLFGVILGFLIILTHLCKLRSFGIPYFWPIAPMSFKALKDTLIRVPWWAMNERPNQLVKEDVIRQADHLMPSPPKAGEEGSPS</sequence>
<evidence type="ECO:0000313" key="7">
    <source>
        <dbReference type="EMBL" id="MBS4180568.1"/>
    </source>
</evidence>
<feature type="transmembrane region" description="Helical" evidence="6">
    <location>
        <begin position="441"/>
        <end position="465"/>
    </location>
</feature>
<feature type="compositionally biased region" description="Basic and acidic residues" evidence="5">
    <location>
        <begin position="25"/>
        <end position="36"/>
    </location>
</feature>
<name>A0A942SVI0_9BACI</name>
<keyword evidence="6" id="KW-0812">Transmembrane</keyword>
<evidence type="ECO:0000256" key="6">
    <source>
        <dbReference type="SAM" id="Phobius"/>
    </source>
</evidence>
<reference evidence="7" key="1">
    <citation type="submission" date="2021-05" db="EMBL/GenBank/DDBJ databases">
        <title>Novel Bacillus species.</title>
        <authorList>
            <person name="Liu G."/>
        </authorList>
    </citation>
    <scope>NUCLEOTIDE SEQUENCE</scope>
    <source>
        <strain evidence="7">FJAT-50051</strain>
    </source>
</reference>
<dbReference type="PANTHER" id="PTHR22550">
    <property type="entry name" value="SPORE GERMINATION PROTEIN"/>
    <property type="match status" value="1"/>
</dbReference>
<dbReference type="AlphaFoldDB" id="A0A942SVI0"/>
<evidence type="ECO:0000256" key="2">
    <source>
        <dbReference type="ARBA" id="ARBA00005278"/>
    </source>
</evidence>
<dbReference type="InterPro" id="IPR050768">
    <property type="entry name" value="UPF0353/GerABKA_families"/>
</dbReference>